<comment type="caution">
    <text evidence="1">The sequence shown here is derived from an EMBL/GenBank/DDBJ whole genome shotgun (WGS) entry which is preliminary data.</text>
</comment>
<organism evidence="1 2">
    <name type="scientific">Zasmidium cellare</name>
    <name type="common">Wine cellar mold</name>
    <name type="synonym">Racodium cellare</name>
    <dbReference type="NCBI Taxonomy" id="395010"/>
    <lineage>
        <taxon>Eukaryota</taxon>
        <taxon>Fungi</taxon>
        <taxon>Dikarya</taxon>
        <taxon>Ascomycota</taxon>
        <taxon>Pezizomycotina</taxon>
        <taxon>Dothideomycetes</taxon>
        <taxon>Dothideomycetidae</taxon>
        <taxon>Mycosphaerellales</taxon>
        <taxon>Mycosphaerellaceae</taxon>
        <taxon>Zasmidium</taxon>
    </lineage>
</organism>
<dbReference type="InterPro" id="IPR011008">
    <property type="entry name" value="Dimeric_a/b-barrel"/>
</dbReference>
<protein>
    <recommendedName>
        <fullName evidence="3">YCII-related domain-containing protein</fullName>
    </recommendedName>
</protein>
<dbReference type="PANTHER" id="PTHR33606">
    <property type="entry name" value="PROTEIN YCII"/>
    <property type="match status" value="1"/>
</dbReference>
<keyword evidence="2" id="KW-1185">Reference proteome</keyword>
<name>A0ABR0EHD3_ZASCE</name>
<dbReference type="PANTHER" id="PTHR33606:SF3">
    <property type="entry name" value="PROTEIN YCII"/>
    <property type="match status" value="1"/>
</dbReference>
<sequence>MNKQQWLCITPDYYGALEKRREVRAGLITLGGATLEEPVREGQPMKINGSVLIVEADTEEEVRKCLERDIYYTAGIWDAKK</sequence>
<evidence type="ECO:0000313" key="2">
    <source>
        <dbReference type="Proteomes" id="UP001305779"/>
    </source>
</evidence>
<reference evidence="1 2" key="1">
    <citation type="journal article" date="2023" name="G3 (Bethesda)">
        <title>A chromosome-level genome assembly of Zasmidium syzygii isolated from banana leaves.</title>
        <authorList>
            <person name="van Westerhoven A.C."/>
            <person name="Mehrabi R."/>
            <person name="Talebi R."/>
            <person name="Steentjes M.B.F."/>
            <person name="Corcolon B."/>
            <person name="Chong P.A."/>
            <person name="Kema G.H.J."/>
            <person name="Seidl M.F."/>
        </authorList>
    </citation>
    <scope>NUCLEOTIDE SEQUENCE [LARGE SCALE GENOMIC DNA]</scope>
    <source>
        <strain evidence="1 2">P124</strain>
    </source>
</reference>
<dbReference type="SUPFAM" id="SSF54909">
    <property type="entry name" value="Dimeric alpha+beta barrel"/>
    <property type="match status" value="1"/>
</dbReference>
<evidence type="ECO:0008006" key="3">
    <source>
        <dbReference type="Google" id="ProtNLM"/>
    </source>
</evidence>
<gene>
    <name evidence="1" type="ORF">PRZ48_009081</name>
</gene>
<dbReference type="EMBL" id="JAXOVC010000006">
    <property type="protein sequence ID" value="KAK4500889.1"/>
    <property type="molecule type" value="Genomic_DNA"/>
</dbReference>
<proteinExistence type="predicted"/>
<dbReference type="Gene3D" id="3.30.70.1060">
    <property type="entry name" value="Dimeric alpha+beta barrel"/>
    <property type="match status" value="1"/>
</dbReference>
<accession>A0ABR0EHD3</accession>
<evidence type="ECO:0000313" key="1">
    <source>
        <dbReference type="EMBL" id="KAK4500889.1"/>
    </source>
</evidence>
<dbReference type="InterPro" id="IPR051807">
    <property type="entry name" value="Sec-metab_biosynth-assoc"/>
</dbReference>
<dbReference type="Proteomes" id="UP001305779">
    <property type="component" value="Unassembled WGS sequence"/>
</dbReference>